<evidence type="ECO:0000256" key="9">
    <source>
        <dbReference type="SAM" id="SignalP"/>
    </source>
</evidence>
<dbReference type="PROSITE" id="PS00143">
    <property type="entry name" value="INSULINASE"/>
    <property type="match status" value="1"/>
</dbReference>
<evidence type="ECO:0000313" key="13">
    <source>
        <dbReference type="Proteomes" id="UP000308054"/>
    </source>
</evidence>
<dbReference type="Proteomes" id="UP000308054">
    <property type="component" value="Unassembled WGS sequence"/>
</dbReference>
<protein>
    <submittedName>
        <fullName evidence="12">Insulinase family protein</fullName>
    </submittedName>
</protein>
<dbReference type="InterPro" id="IPR011765">
    <property type="entry name" value="Pept_M16_N"/>
</dbReference>
<feature type="chain" id="PRO_5020230743" evidence="9">
    <location>
        <begin position="20"/>
        <end position="991"/>
    </location>
</feature>
<dbReference type="EMBL" id="SRXW01000002">
    <property type="protein sequence ID" value="TGY89297.1"/>
    <property type="molecule type" value="Genomic_DNA"/>
</dbReference>
<name>A0A4S2H164_9PROT</name>
<reference evidence="12 13" key="1">
    <citation type="journal article" date="2017" name="Int. J. Syst. Evol. Microbiol.">
        <title>Marinicauda algicola sp. nov., isolated from a marine red alga Rhodosorus marinus.</title>
        <authorList>
            <person name="Jeong S.E."/>
            <person name="Jeon S.H."/>
            <person name="Chun B.H."/>
            <person name="Kim D.W."/>
            <person name="Jeon C.O."/>
        </authorList>
    </citation>
    <scope>NUCLEOTIDE SEQUENCE [LARGE SCALE GENOMIC DNA]</scope>
    <source>
        <strain evidence="12 13">JCM 31718</strain>
    </source>
</reference>
<comment type="caution">
    <text evidence="12">The sequence shown here is derived from an EMBL/GenBank/DDBJ whole genome shotgun (WGS) entry which is preliminary data.</text>
</comment>
<proteinExistence type="inferred from homology"/>
<dbReference type="GO" id="GO:0004222">
    <property type="term" value="F:metalloendopeptidase activity"/>
    <property type="evidence" value="ECO:0007669"/>
    <property type="project" value="InterPro"/>
</dbReference>
<evidence type="ECO:0000256" key="6">
    <source>
        <dbReference type="ARBA" id="ARBA00022833"/>
    </source>
</evidence>
<evidence type="ECO:0000256" key="1">
    <source>
        <dbReference type="ARBA" id="ARBA00001947"/>
    </source>
</evidence>
<dbReference type="AlphaFoldDB" id="A0A4S2H164"/>
<evidence type="ECO:0000256" key="2">
    <source>
        <dbReference type="ARBA" id="ARBA00007261"/>
    </source>
</evidence>
<evidence type="ECO:0000256" key="8">
    <source>
        <dbReference type="RuleBase" id="RU004447"/>
    </source>
</evidence>
<dbReference type="InterPro" id="IPR011249">
    <property type="entry name" value="Metalloenz_LuxS/M16"/>
</dbReference>
<accession>A0A4S2H164</accession>
<comment type="similarity">
    <text evidence="2 8">Belongs to the peptidase M16 family.</text>
</comment>
<dbReference type="GO" id="GO:0006508">
    <property type="term" value="P:proteolysis"/>
    <property type="evidence" value="ECO:0007669"/>
    <property type="project" value="UniProtKB-KW"/>
</dbReference>
<evidence type="ECO:0000256" key="5">
    <source>
        <dbReference type="ARBA" id="ARBA00022801"/>
    </source>
</evidence>
<evidence type="ECO:0000259" key="10">
    <source>
        <dbReference type="Pfam" id="PF00675"/>
    </source>
</evidence>
<dbReference type="InterPro" id="IPR050626">
    <property type="entry name" value="Peptidase_M16"/>
</dbReference>
<feature type="domain" description="Peptidase M16 C-terminal" evidence="11">
    <location>
        <begin position="241"/>
        <end position="436"/>
    </location>
</feature>
<evidence type="ECO:0000256" key="4">
    <source>
        <dbReference type="ARBA" id="ARBA00022723"/>
    </source>
</evidence>
<keyword evidence="7" id="KW-0482">Metalloprotease</keyword>
<evidence type="ECO:0000256" key="3">
    <source>
        <dbReference type="ARBA" id="ARBA00022670"/>
    </source>
</evidence>
<evidence type="ECO:0000313" key="12">
    <source>
        <dbReference type="EMBL" id="TGY89297.1"/>
    </source>
</evidence>
<dbReference type="PANTHER" id="PTHR43690:SF17">
    <property type="entry name" value="PROTEIN YHJJ"/>
    <property type="match status" value="1"/>
</dbReference>
<dbReference type="PANTHER" id="PTHR43690">
    <property type="entry name" value="NARDILYSIN"/>
    <property type="match status" value="1"/>
</dbReference>
<feature type="signal peptide" evidence="9">
    <location>
        <begin position="1"/>
        <end position="19"/>
    </location>
</feature>
<sequence length="991" mass="109096">MARKLLILLGSGAAVLTLAACGEPDGQGPAEPAAPPAESAEQAALRAAFEAADWPHEASDLPADAEVRYGVLENGMRYAILENETPSNSAAIRLVFNVGSLAETEAQRGLAHFIEHMAFNGTTNVPEGEMVPLLERYGLAFGPDTNAFTSREVVGYQLSLPTTEEQVVDTGLFLMRETAAEMVFDPEAIERERGIILGEERYRNTPIRRFFNAYYDFLYPDTIIAARDAIGTTEVIENAGRELFVDYYENFYTPERALLVVVGEIDADAIEAKIREGFDYSAPGLEIDHVESFASWQQPENAPGDPDIGMVPAFTEPGYGYFYDPEVFTLINVDVITPGMEDPDTAESRRTALLRKLGNAIVQRRLQSLINSGTSPLVQANLSYTNDFGLANRAGAFAVSSPENWRDGLAVLEQELRRAVEHGFTRAELDEQLANLRTALRNAAEQAGTRESGRLADQIWQSWLETAVFTHPRFELEWFEQYEPDITVEAVEQAFAEVWSAAPPQVYVAANQEIEDPEAAVREAWEASQAVPVEAPEEAGTAEWAYDSFGEPGSVVSEGFVEDLGVHQYVFDNGVRLNVKQTEYEDNSIRVRVDFGSGDLTPQPSPAAGSILGAVFGGGGLEAHDRDELQRILAGRSVGYGIGVGEDTFYFSNETTPTDFEMQMKVLTAFMTAPGWREDGLNQFRAISEEIRRGMNAQAVQVAVNRVSRMLRNGDPRWGFPTAQEVEAFTMEHARELLAAALDDAPIEITIVGDIEPQTAVDTVAATFGALPERAQDWPPFEPVLGVSFPEATAEPEIVRFNGQEYQGMANVYWPTDDGMDTRRSRALTLMRAVYDLKATDRFREQEGATYSAIVSNTQSDVFEDYGYLWVGLDVQVSDIARMYAIADELAAAMASGEISEDELLRARTPLLEQIETAQETNRWWLGALARSQEDPSRLDDIRTIEADYQAVTAGEIGTLAAEYLQPERAYRVTILPQGVDPAAASGEAQP</sequence>
<dbReference type="GO" id="GO:0046872">
    <property type="term" value="F:metal ion binding"/>
    <property type="evidence" value="ECO:0007669"/>
    <property type="project" value="UniProtKB-KW"/>
</dbReference>
<keyword evidence="4" id="KW-0479">Metal-binding</keyword>
<dbReference type="InterPro" id="IPR007863">
    <property type="entry name" value="Peptidase_M16_C"/>
</dbReference>
<dbReference type="InterPro" id="IPR001431">
    <property type="entry name" value="Pept_M16_Zn_BS"/>
</dbReference>
<dbReference type="RefSeq" id="WP_135995837.1">
    <property type="nucleotide sequence ID" value="NZ_CP071057.1"/>
</dbReference>
<keyword evidence="9" id="KW-0732">Signal</keyword>
<dbReference type="Pfam" id="PF05193">
    <property type="entry name" value="Peptidase_M16_C"/>
    <property type="match status" value="2"/>
</dbReference>
<keyword evidence="3" id="KW-0645">Protease</keyword>
<dbReference type="PROSITE" id="PS51257">
    <property type="entry name" value="PROKAR_LIPOPROTEIN"/>
    <property type="match status" value="1"/>
</dbReference>
<evidence type="ECO:0000256" key="7">
    <source>
        <dbReference type="ARBA" id="ARBA00023049"/>
    </source>
</evidence>
<gene>
    <name evidence="12" type="ORF">E5163_09275</name>
</gene>
<dbReference type="Gene3D" id="3.30.830.10">
    <property type="entry name" value="Metalloenzyme, LuxS/M16 peptidase-like"/>
    <property type="match status" value="4"/>
</dbReference>
<organism evidence="12 13">
    <name type="scientific">Marinicauda algicola</name>
    <dbReference type="NCBI Taxonomy" id="2029849"/>
    <lineage>
        <taxon>Bacteria</taxon>
        <taxon>Pseudomonadati</taxon>
        <taxon>Pseudomonadota</taxon>
        <taxon>Alphaproteobacteria</taxon>
        <taxon>Maricaulales</taxon>
        <taxon>Maricaulaceae</taxon>
        <taxon>Marinicauda</taxon>
    </lineage>
</organism>
<keyword evidence="13" id="KW-1185">Reference proteome</keyword>
<keyword evidence="6" id="KW-0862">Zinc</keyword>
<keyword evidence="5" id="KW-0378">Hydrolase</keyword>
<dbReference type="SUPFAM" id="SSF63411">
    <property type="entry name" value="LuxS/MPP-like metallohydrolase"/>
    <property type="match status" value="4"/>
</dbReference>
<comment type="cofactor">
    <cofactor evidence="1">
        <name>Zn(2+)</name>
        <dbReference type="ChEBI" id="CHEBI:29105"/>
    </cofactor>
</comment>
<evidence type="ECO:0000259" key="11">
    <source>
        <dbReference type="Pfam" id="PF05193"/>
    </source>
</evidence>
<feature type="domain" description="Peptidase M16 C-terminal" evidence="11">
    <location>
        <begin position="734"/>
        <end position="909"/>
    </location>
</feature>
<dbReference type="OrthoDB" id="9811314at2"/>
<feature type="domain" description="Peptidase M16 N-terminal" evidence="10">
    <location>
        <begin position="79"/>
        <end position="199"/>
    </location>
</feature>
<dbReference type="Pfam" id="PF00675">
    <property type="entry name" value="Peptidase_M16"/>
    <property type="match status" value="1"/>
</dbReference>